<evidence type="ECO:0000256" key="1">
    <source>
        <dbReference type="SAM" id="MobiDB-lite"/>
    </source>
</evidence>
<dbReference type="GeneID" id="73331088"/>
<dbReference type="AlphaFoldDB" id="A0AA37PD63"/>
<name>A0AA37PD63_9PEZI</name>
<dbReference type="RefSeq" id="XP_049132455.1">
    <property type="nucleotide sequence ID" value="XM_049276498.1"/>
</dbReference>
<proteinExistence type="predicted"/>
<feature type="compositionally biased region" description="Polar residues" evidence="1">
    <location>
        <begin position="1"/>
        <end position="19"/>
    </location>
</feature>
<keyword evidence="3" id="KW-1185">Reference proteome</keyword>
<sequence length="80" mass="8795">MYADTPSITSHRTAAQPTQPEHRMPAPDGGVPSFRFLAPTGTVPIFILAQLTEESPEIWRSEILIAKPLEPHCRMLAKSG</sequence>
<protein>
    <submittedName>
        <fullName evidence="2">Uncharacterized protein</fullName>
    </submittedName>
</protein>
<feature type="region of interest" description="Disordered" evidence="1">
    <location>
        <begin position="1"/>
        <end position="33"/>
    </location>
</feature>
<dbReference type="Proteomes" id="UP001055115">
    <property type="component" value="Unassembled WGS sequence"/>
</dbReference>
<evidence type="ECO:0000313" key="3">
    <source>
        <dbReference type="Proteomes" id="UP001055115"/>
    </source>
</evidence>
<accession>A0AA37PD63</accession>
<reference evidence="2 3" key="1">
    <citation type="submission" date="2022-03" db="EMBL/GenBank/DDBJ databases">
        <title>Genome data of Colletotrichum spp.</title>
        <authorList>
            <person name="Utami Y.D."/>
            <person name="Hiruma K."/>
        </authorList>
    </citation>
    <scope>NUCLEOTIDE SEQUENCE [LARGE SCALE GENOMIC DNA]</scope>
    <source>
        <strain evidence="2 3">MAFF 239500</strain>
    </source>
</reference>
<dbReference type="EMBL" id="BQXU01000034">
    <property type="protein sequence ID" value="GKT50105.1"/>
    <property type="molecule type" value="Genomic_DNA"/>
</dbReference>
<organism evidence="2 3">
    <name type="scientific">Colletotrichum spaethianum</name>
    <dbReference type="NCBI Taxonomy" id="700344"/>
    <lineage>
        <taxon>Eukaryota</taxon>
        <taxon>Fungi</taxon>
        <taxon>Dikarya</taxon>
        <taxon>Ascomycota</taxon>
        <taxon>Pezizomycotina</taxon>
        <taxon>Sordariomycetes</taxon>
        <taxon>Hypocreomycetidae</taxon>
        <taxon>Glomerellales</taxon>
        <taxon>Glomerellaceae</taxon>
        <taxon>Colletotrichum</taxon>
        <taxon>Colletotrichum spaethianum species complex</taxon>
    </lineage>
</organism>
<comment type="caution">
    <text evidence="2">The sequence shown here is derived from an EMBL/GenBank/DDBJ whole genome shotgun (WGS) entry which is preliminary data.</text>
</comment>
<gene>
    <name evidence="2" type="ORF">ColSpa_10286</name>
</gene>
<evidence type="ECO:0000313" key="2">
    <source>
        <dbReference type="EMBL" id="GKT50105.1"/>
    </source>
</evidence>